<protein>
    <submittedName>
        <fullName evidence="3">Putative isoflavone-7-O-beta-glucoside 6''-O-malonyltransferase</fullName>
        <ecNumber evidence="3">2.3.1.115</ecNumber>
    </submittedName>
</protein>
<dbReference type="EC" id="2.3.1.115" evidence="3"/>
<dbReference type="PANTHER" id="PTHR31625">
    <property type="match status" value="1"/>
</dbReference>
<dbReference type="Proteomes" id="UP000265566">
    <property type="component" value="Chromosome 6"/>
</dbReference>
<dbReference type="GO" id="GO:0047164">
    <property type="term" value="F:isoflavone-7-O-beta-glucoside 6''-O-malonyltransferase activity"/>
    <property type="evidence" value="ECO:0007669"/>
    <property type="project" value="UniProtKB-EC"/>
</dbReference>
<dbReference type="EMBL" id="PSQE01000006">
    <property type="protein sequence ID" value="RHN50189.1"/>
    <property type="molecule type" value="Genomic_DNA"/>
</dbReference>
<dbReference type="Gramene" id="rna34452">
    <property type="protein sequence ID" value="RHN50189.1"/>
    <property type="gene ID" value="gene34452"/>
</dbReference>
<proteinExistence type="predicted"/>
<organism evidence="3">
    <name type="scientific">Medicago truncatula</name>
    <name type="common">Barrel medic</name>
    <name type="synonym">Medicago tribuloides</name>
    <dbReference type="NCBI Taxonomy" id="3880"/>
    <lineage>
        <taxon>Eukaryota</taxon>
        <taxon>Viridiplantae</taxon>
        <taxon>Streptophyta</taxon>
        <taxon>Embryophyta</taxon>
        <taxon>Tracheophyta</taxon>
        <taxon>Spermatophyta</taxon>
        <taxon>Magnoliopsida</taxon>
        <taxon>eudicotyledons</taxon>
        <taxon>Gunneridae</taxon>
        <taxon>Pentapetalae</taxon>
        <taxon>rosids</taxon>
        <taxon>fabids</taxon>
        <taxon>Fabales</taxon>
        <taxon>Fabaceae</taxon>
        <taxon>Papilionoideae</taxon>
        <taxon>50 kb inversion clade</taxon>
        <taxon>NPAAA clade</taxon>
        <taxon>Hologalegina</taxon>
        <taxon>IRL clade</taxon>
        <taxon>Trifolieae</taxon>
        <taxon>Medicago</taxon>
    </lineage>
</organism>
<dbReference type="InterPro" id="IPR023213">
    <property type="entry name" value="CAT-like_dom_sf"/>
</dbReference>
<dbReference type="InterPro" id="IPR051504">
    <property type="entry name" value="Plant_metabolite_acyltrans"/>
</dbReference>
<keyword evidence="1 3" id="KW-0808">Transferase</keyword>
<evidence type="ECO:0000256" key="1">
    <source>
        <dbReference type="ARBA" id="ARBA00022679"/>
    </source>
</evidence>
<dbReference type="SUPFAM" id="SSF52777">
    <property type="entry name" value="CoA-dependent acyltransferases"/>
    <property type="match status" value="2"/>
</dbReference>
<dbReference type="Pfam" id="PF02458">
    <property type="entry name" value="Transferase"/>
    <property type="match status" value="2"/>
</dbReference>
<evidence type="ECO:0000313" key="3">
    <source>
        <dbReference type="EMBL" id="RHN50189.1"/>
    </source>
</evidence>
<gene>
    <name evidence="3" type="ORF">MtrunA17_Chr6g0454761</name>
</gene>
<name>A0A396HA79_MEDTR</name>
<comment type="caution">
    <text evidence="3">The sequence shown here is derived from an EMBL/GenBank/DDBJ whole genome shotgun (WGS) entry which is preliminary data.</text>
</comment>
<evidence type="ECO:0000256" key="2">
    <source>
        <dbReference type="ARBA" id="ARBA00023315"/>
    </source>
</evidence>
<reference evidence="3" key="1">
    <citation type="journal article" date="2018" name="Nat. Plants">
        <title>Whole-genome landscape of Medicago truncatula symbiotic genes.</title>
        <authorList>
            <person name="Pecrix Y."/>
            <person name="Gamas P."/>
            <person name="Carrere S."/>
        </authorList>
    </citation>
    <scope>NUCLEOTIDE SEQUENCE</scope>
    <source>
        <tissue evidence="3">Leaves</tissue>
    </source>
</reference>
<sequence>MESSTSPIKVHQVLSIAPQNETFPTTFPLTFFDTLWVRLPPVERLFFYELPNVSTTSFFDSILPNLKHSLELTLQHFLLLVGNIIWPQDSSHPIINYVPSDSIPLIVAESNENFNILCSNLCEVEKRKNLIPSLEISHEKASIISLQVTFFPNHGFCIGITTHHAAVDGKSSTLFMKAWSYFCSNLEKNTPSLFLPQNLTPFFDRSIIKDPLGINEIHSKKWMNFGGETNNRSLKVWQTISATKGEAIKGLFELSLLDIQKLKKYAQSKVENKKVSTFAVTCAYLLSLGVKVDQQKPNKAFLVFAVDCRSRLDPPINENYFGNCIVSRLVVHETEALLEDGGFISALKGIIDVLNDLENGVLNGLENWMSMMQSKTSRTDETYKIFSITGSPRFEVYSFDFGWGKPKKVDVTSVDRPGAFYLSGNRNNDGGIEIGLTLNKQQMEDFARLFVQGLESLCFDPMYHHRHHHKLFIKSTNCQASLPHQFLPSLMAQSHKVHQVFSISPKNETSPTTFPFTFFDTLWVRFPPVERLFFYEHTNLSTNFFFDSILPNLKHSLELTLNHFLLLVGNITWPQDSPHPIINYVPSDSILLIVAESNENFNLLCSNLCEVEKKQHLIPSLEISHEKASIISLQVTFFPNHGFCIGITTHHAAVDGKSSTLFMKAWSYFCSNLEKNTPSLSLPQDLTPFFDRSIIRDPIGINEIYSKGWLNFGGETNNRSLKVWETINTIKGEATKGIFQLSPLDIQKLKKHAQSKIEKNNKVIKLSTFSVTCAYLLACTIKVDQPKSNKVPFIFSVDCRPRLDPPINANYFGNCVVSKLVLGETEEFLKDDGFISALEGISDVLKGLENGVLKGLENWMSIMQSTMSETDRMFSIAGSPRFDVYSFDFGWGKPKKVDVTSIDKTGAFSLSENRNNDGGIEIGLALNKQQMEVFAQLFVQGLESL</sequence>
<dbReference type="AlphaFoldDB" id="A0A396HA79"/>
<accession>A0A396HA79</accession>
<dbReference type="Gene3D" id="3.30.559.10">
    <property type="entry name" value="Chloramphenicol acetyltransferase-like domain"/>
    <property type="match status" value="4"/>
</dbReference>
<keyword evidence="2 3" id="KW-0012">Acyltransferase</keyword>